<feature type="region of interest" description="Disordered" evidence="1">
    <location>
        <begin position="30"/>
        <end position="59"/>
    </location>
</feature>
<protein>
    <submittedName>
        <fullName evidence="2">Uncharacterized protein</fullName>
    </submittedName>
</protein>
<dbReference type="AlphaFoldDB" id="A0A836KWD3"/>
<reference evidence="2 3" key="1">
    <citation type="submission" date="2021-02" db="EMBL/GenBank/DDBJ databases">
        <title>Leishmania (Mundinia) enrietti genome sequencing and assembly.</title>
        <authorList>
            <person name="Almutairi H."/>
            <person name="Gatherer D."/>
        </authorList>
    </citation>
    <scope>NUCLEOTIDE SEQUENCE [LARGE SCALE GENOMIC DNA]</scope>
    <source>
        <strain evidence="2">CUR178</strain>
    </source>
</reference>
<dbReference type="RefSeq" id="XP_067695564.1">
    <property type="nucleotide sequence ID" value="XM_067838323.1"/>
</dbReference>
<name>A0A836KWD3_LEIEN</name>
<evidence type="ECO:0000313" key="3">
    <source>
        <dbReference type="Proteomes" id="UP000674179"/>
    </source>
</evidence>
<dbReference type="Proteomes" id="UP000674179">
    <property type="component" value="Chromosome 7"/>
</dbReference>
<dbReference type="EMBL" id="JAFHKP010000007">
    <property type="protein sequence ID" value="KAG5485300.1"/>
    <property type="molecule type" value="Genomic_DNA"/>
</dbReference>
<proteinExistence type="predicted"/>
<evidence type="ECO:0000256" key="1">
    <source>
        <dbReference type="SAM" id="MobiDB-lite"/>
    </source>
</evidence>
<evidence type="ECO:0000313" key="2">
    <source>
        <dbReference type="EMBL" id="KAG5485300.1"/>
    </source>
</evidence>
<organism evidence="2 3">
    <name type="scientific">Leishmania enriettii</name>
    <dbReference type="NCBI Taxonomy" id="5663"/>
    <lineage>
        <taxon>Eukaryota</taxon>
        <taxon>Discoba</taxon>
        <taxon>Euglenozoa</taxon>
        <taxon>Kinetoplastea</taxon>
        <taxon>Metakinetoplastina</taxon>
        <taxon>Trypanosomatida</taxon>
        <taxon>Trypanosomatidae</taxon>
        <taxon>Leishmaniinae</taxon>
        <taxon>Leishmania</taxon>
    </lineage>
</organism>
<dbReference type="KEGG" id="lenr:94173833"/>
<dbReference type="GeneID" id="94173833"/>
<sequence length="59" mass="6667">MYIERHALNLNGRELPLMLLEAGRDVATSREAVRKGREATPSAPDTGPVPLRRRFPVRQ</sequence>
<accession>A0A836KWD3</accession>
<comment type="caution">
    <text evidence="2">The sequence shown here is derived from an EMBL/GenBank/DDBJ whole genome shotgun (WGS) entry which is preliminary data.</text>
</comment>
<keyword evidence="3" id="KW-1185">Reference proteome</keyword>
<gene>
    <name evidence="2" type="ORF">CUR178_06663</name>
</gene>